<evidence type="ECO:0000256" key="4">
    <source>
        <dbReference type="RuleBase" id="RU361169"/>
    </source>
</evidence>
<dbReference type="Gene3D" id="2.160.20.10">
    <property type="entry name" value="Single-stranded right-handed beta-helix, Pectin lyase-like"/>
    <property type="match status" value="1"/>
</dbReference>
<dbReference type="InterPro" id="IPR012334">
    <property type="entry name" value="Pectin_lyas_fold"/>
</dbReference>
<organism evidence="5 6">
    <name type="scientific">Phocaeicola vulgatus str. 3975 RP4</name>
    <dbReference type="NCBI Taxonomy" id="1339352"/>
    <lineage>
        <taxon>Bacteria</taxon>
        <taxon>Pseudomonadati</taxon>
        <taxon>Bacteroidota</taxon>
        <taxon>Bacteroidia</taxon>
        <taxon>Bacteroidales</taxon>
        <taxon>Bacteroidaceae</taxon>
        <taxon>Phocaeicola</taxon>
    </lineage>
</organism>
<dbReference type="InterPro" id="IPR006626">
    <property type="entry name" value="PbH1"/>
</dbReference>
<evidence type="ECO:0000313" key="5">
    <source>
        <dbReference type="EMBL" id="KDS45530.1"/>
    </source>
</evidence>
<reference evidence="5 6" key="1">
    <citation type="submission" date="2014-04" db="EMBL/GenBank/DDBJ databases">
        <authorList>
            <person name="Sears C."/>
            <person name="Carroll K."/>
            <person name="Sack B.R."/>
            <person name="Qadri F."/>
            <person name="Myers L.L."/>
            <person name="Chung G.-T."/>
            <person name="Escheverria P."/>
            <person name="Fraser C.M."/>
            <person name="Sadzewicz L."/>
            <person name="Shefchek K.A."/>
            <person name="Tallon L."/>
            <person name="Das S.P."/>
            <person name="Daugherty S."/>
            <person name="Mongodin E.F."/>
        </authorList>
    </citation>
    <scope>NUCLEOTIDE SEQUENCE [LARGE SCALE GENOMIC DNA]</scope>
    <source>
        <strain evidence="5 6">3975 RP4</strain>
    </source>
</reference>
<evidence type="ECO:0000256" key="1">
    <source>
        <dbReference type="ARBA" id="ARBA00008834"/>
    </source>
</evidence>
<dbReference type="PANTHER" id="PTHR31339">
    <property type="entry name" value="PECTIN LYASE-RELATED"/>
    <property type="match status" value="1"/>
</dbReference>
<keyword evidence="2 4" id="KW-0378">Hydrolase</keyword>
<protein>
    <submittedName>
        <fullName evidence="5">Glycosyl hydrolases 28 family protein</fullName>
    </submittedName>
</protein>
<comment type="similarity">
    <text evidence="1 4">Belongs to the glycosyl hydrolase 28 family.</text>
</comment>
<proteinExistence type="inferred from homology"/>
<dbReference type="EMBL" id="JNHM01000143">
    <property type="protein sequence ID" value="KDS45530.1"/>
    <property type="molecule type" value="Genomic_DNA"/>
</dbReference>
<evidence type="ECO:0000313" key="6">
    <source>
        <dbReference type="Proteomes" id="UP000027661"/>
    </source>
</evidence>
<dbReference type="SMART" id="SM00710">
    <property type="entry name" value="PbH1"/>
    <property type="match status" value="4"/>
</dbReference>
<comment type="caution">
    <text evidence="5">The sequence shown here is derived from an EMBL/GenBank/DDBJ whole genome shotgun (WGS) entry which is preliminary data.</text>
</comment>
<dbReference type="PATRIC" id="fig|1339352.3.peg.3694"/>
<evidence type="ECO:0000256" key="3">
    <source>
        <dbReference type="ARBA" id="ARBA00023295"/>
    </source>
</evidence>
<dbReference type="Pfam" id="PF00295">
    <property type="entry name" value="Glyco_hydro_28"/>
    <property type="match status" value="1"/>
</dbReference>
<dbReference type="GO" id="GO:0005975">
    <property type="term" value="P:carbohydrate metabolic process"/>
    <property type="evidence" value="ECO:0007669"/>
    <property type="project" value="InterPro"/>
</dbReference>
<dbReference type="RefSeq" id="WP_011965316.1">
    <property type="nucleotide sequence ID" value="NZ_JNHM01000143.1"/>
</dbReference>
<evidence type="ECO:0000256" key="2">
    <source>
        <dbReference type="ARBA" id="ARBA00022801"/>
    </source>
</evidence>
<sequence length="594" mass="66065">MTRNAFWGLCIGICMASTQSVAQKIENTNIQTDNQKNYTPSHINEITNGESLYTVRSDTSLHNIRTIQANSNPEVLDKLTAELKPAIPYLNEVGAQAMPRNIVPIKNPYFNMPQLKRPVFPDFIVNMKDKGMTEDAPITDLVNRTIAEVSKQGGGTVVIPEGKWKSARIVLKSNVNLHLAKGAELEFSGCAEDYLPAVFTRHEGVEIMGPAAFIYANGENNIAITGEGTIYGPPMDAEIRKRPNGASVVEKDVPWDMPIEQRIYDGMEGRTFYRPKTISPINCTNVLIEGITMERSTLWNVVPIYCENVIIRGITVNSTKVPSGDGIDIESCKNVLIEYCTLNCGDDCFTLKAGRAEDGLRVGKPTENVVIRYSLAQHGHGGITCGSETAGVIKNLYVHDCVFDGTRTGIRFKTRRNRGGGSDNTYYERLRMINVGKAFTWDLLGSAYYMGELAARYPARKVNRLTPDVKNILIKDFIVESADQFFTANGIPEIPFNQVVVENGEIKCRKLIGALNDAAGFTMRKLTIESQHNDIHILDGKDILFEDIHFKLPAGEIMVNVEGERSGNIVFKNINANQEKVEYKKESPMRIEIK</sequence>
<dbReference type="GO" id="GO:0004650">
    <property type="term" value="F:polygalacturonase activity"/>
    <property type="evidence" value="ECO:0007669"/>
    <property type="project" value="InterPro"/>
</dbReference>
<dbReference type="SUPFAM" id="SSF51126">
    <property type="entry name" value="Pectin lyase-like"/>
    <property type="match status" value="1"/>
</dbReference>
<dbReference type="GeneID" id="5302735"/>
<gene>
    <name evidence="5" type="ORF">M099_3939</name>
</gene>
<name>A0A069S5V4_PHOVU</name>
<dbReference type="Proteomes" id="UP000027661">
    <property type="component" value="Unassembled WGS sequence"/>
</dbReference>
<dbReference type="DNASU" id="5302735"/>
<dbReference type="InterPro" id="IPR051801">
    <property type="entry name" value="GH28_Enzymes"/>
</dbReference>
<dbReference type="InterPro" id="IPR011050">
    <property type="entry name" value="Pectin_lyase_fold/virulence"/>
</dbReference>
<dbReference type="AlphaFoldDB" id="A0A069S5V4"/>
<dbReference type="PANTHER" id="PTHR31339:SF9">
    <property type="entry name" value="PLASMIN AND FIBRONECTIN-BINDING PROTEIN A"/>
    <property type="match status" value="1"/>
</dbReference>
<dbReference type="InterPro" id="IPR000743">
    <property type="entry name" value="Glyco_hydro_28"/>
</dbReference>
<accession>A0A069S5V4</accession>
<keyword evidence="3 4" id="KW-0326">Glycosidase</keyword>